<dbReference type="InterPro" id="IPR011426">
    <property type="entry name" value="CamS"/>
</dbReference>
<evidence type="ECO:0000313" key="2">
    <source>
        <dbReference type="EMBL" id="ARK28724.1"/>
    </source>
</evidence>
<evidence type="ECO:0000313" key="3">
    <source>
        <dbReference type="Proteomes" id="UP000193006"/>
    </source>
</evidence>
<dbReference type="PIRSF" id="PIRSF012509">
    <property type="entry name" value="CamS"/>
    <property type="match status" value="1"/>
</dbReference>
<dbReference type="EMBL" id="CP020814">
    <property type="protein sequence ID" value="ARK28724.1"/>
    <property type="molecule type" value="Genomic_DNA"/>
</dbReference>
<dbReference type="KEGG" id="bkw:BkAM31D_02055"/>
<protein>
    <submittedName>
        <fullName evidence="2">CamS sex pheromone cAM373</fullName>
    </submittedName>
</protein>
<accession>A0A1X9M7S3</accession>
<dbReference type="STRING" id="199441.BkAM31D_02055"/>
<proteinExistence type="predicted"/>
<feature type="coiled-coil region" evidence="1">
    <location>
        <begin position="191"/>
        <end position="218"/>
    </location>
</feature>
<reference evidence="2 3" key="1">
    <citation type="submission" date="2017-04" db="EMBL/GenBank/DDBJ databases">
        <title>Bacillus krulwichiae AM31D Genome sequencing and assembly.</title>
        <authorList>
            <person name="Krulwich T.A."/>
            <person name="Anastor L."/>
            <person name="Ehrlich R."/>
            <person name="Ehrlich G.D."/>
            <person name="Janto B."/>
        </authorList>
    </citation>
    <scope>NUCLEOTIDE SEQUENCE [LARGE SCALE GENOMIC DNA]</scope>
    <source>
        <strain evidence="2 3">AM31D</strain>
    </source>
</reference>
<dbReference type="Proteomes" id="UP000193006">
    <property type="component" value="Chromosome"/>
</dbReference>
<dbReference type="RefSeq" id="WP_066158473.1">
    <property type="nucleotide sequence ID" value="NZ_CP020814.1"/>
</dbReference>
<name>A0A1X9M7S3_9BACI</name>
<dbReference type="PROSITE" id="PS51257">
    <property type="entry name" value="PROKAR_LIPOPROTEIN"/>
    <property type="match status" value="1"/>
</dbReference>
<dbReference type="AlphaFoldDB" id="A0A1X9M7S3"/>
<dbReference type="CDD" id="cd13440">
    <property type="entry name" value="CamS_repeat_2"/>
    <property type="match status" value="1"/>
</dbReference>
<keyword evidence="1" id="KW-0175">Coiled coil</keyword>
<gene>
    <name evidence="2" type="ORF">BkAM31D_02055</name>
</gene>
<evidence type="ECO:0000256" key="1">
    <source>
        <dbReference type="SAM" id="Coils"/>
    </source>
</evidence>
<keyword evidence="3" id="KW-1185">Reference proteome</keyword>
<organism evidence="2 3">
    <name type="scientific">Halalkalibacter krulwichiae</name>
    <dbReference type="NCBI Taxonomy" id="199441"/>
    <lineage>
        <taxon>Bacteria</taxon>
        <taxon>Bacillati</taxon>
        <taxon>Bacillota</taxon>
        <taxon>Bacilli</taxon>
        <taxon>Bacillales</taxon>
        <taxon>Bacillaceae</taxon>
        <taxon>Halalkalibacter</taxon>
    </lineage>
</organism>
<dbReference type="Gene3D" id="3.10.570.10">
    <property type="entry name" value="sex pheromone staph- cam373 precursor domain"/>
    <property type="match status" value="1"/>
</dbReference>
<dbReference type="CDD" id="cd13441">
    <property type="entry name" value="CamS_repeat_1"/>
    <property type="match status" value="1"/>
</dbReference>
<dbReference type="Pfam" id="PF07537">
    <property type="entry name" value="CamS"/>
    <property type="match status" value="1"/>
</dbReference>
<sequence>MLRRKWGILSFLMVLVLLTGCFGSPEEEEPILEEGAEDGEEQVVEVVPQIITPDNYYQSVLYDGSYLHGESRGFGNAVVYNRLDLDRLEIGLTRLAQQQFDINNYYFREGQFIKRNELNSWLMRYDEESNPNGLNPPLGEGGDMRAREENQPRYLSHILEHNYLVEGSNGQLNLGGIVIGLSMNSVYNFRIEDEKGLYHNYELQLEQQKIEAEAERIATEILSRLRTMEDGAFEEIPILFAVFQEKPRESVIPGNFIATALAEPNSDLDRFQRLNERYYLFPSSEANQEVRNEADQFQRFKDDVQDFFDTYLGVVGKGFYVNNQIQELSIEIPLRYQGKAEIVALSQFVASQIQQRFQGNYKVSVEITSVSGNTESIIVQNPEEEPFIHVFD</sequence>